<dbReference type="Pfam" id="PF07238">
    <property type="entry name" value="PilZ"/>
    <property type="match status" value="1"/>
</dbReference>
<keyword evidence="3" id="KW-1185">Reference proteome</keyword>
<dbReference type="KEGG" id="sphl:LPB140_08090"/>
<accession>A0A1L3JEY6</accession>
<dbReference type="GO" id="GO:0035438">
    <property type="term" value="F:cyclic-di-GMP binding"/>
    <property type="evidence" value="ECO:0007669"/>
    <property type="project" value="InterPro"/>
</dbReference>
<dbReference type="Proteomes" id="UP000242561">
    <property type="component" value="Chromosome"/>
</dbReference>
<proteinExistence type="predicted"/>
<evidence type="ECO:0000313" key="3">
    <source>
        <dbReference type="Proteomes" id="UP000242561"/>
    </source>
</evidence>
<reference evidence="2 3" key="1">
    <citation type="submission" date="2016-11" db="EMBL/GenBank/DDBJ databases">
        <title>Sphingorhabdus sp. LPB0140, isolated from marine environment.</title>
        <authorList>
            <person name="Kim E."/>
            <person name="Yi H."/>
        </authorList>
    </citation>
    <scope>NUCLEOTIDE SEQUENCE [LARGE SCALE GENOMIC DNA]</scope>
    <source>
        <strain evidence="2 3">LPB0140</strain>
    </source>
</reference>
<dbReference type="EMBL" id="CP018154">
    <property type="protein sequence ID" value="APG63708.1"/>
    <property type="molecule type" value="Genomic_DNA"/>
</dbReference>
<sequence>MKSSADMAMDLRRAARHRTDINVNSATRKGEEHLLHIVNISAHGFMIDNHSVLNRGDRVTLRLPIIGEIEAYMIWSIEERAGFQLERVIRLPDFIALLDEIGSMRR</sequence>
<evidence type="ECO:0000313" key="2">
    <source>
        <dbReference type="EMBL" id="APG63708.1"/>
    </source>
</evidence>
<gene>
    <name evidence="2" type="ORF">LPB140_08090</name>
</gene>
<feature type="domain" description="PilZ" evidence="1">
    <location>
        <begin position="11"/>
        <end position="88"/>
    </location>
</feature>
<name>A0A1L3JEY6_9SPHN</name>
<evidence type="ECO:0000259" key="1">
    <source>
        <dbReference type="Pfam" id="PF07238"/>
    </source>
</evidence>
<protein>
    <recommendedName>
        <fullName evidence="1">PilZ domain-containing protein</fullName>
    </recommendedName>
</protein>
<organism evidence="2 3">
    <name type="scientific">Sphingorhabdus lutea</name>
    <dbReference type="NCBI Taxonomy" id="1913578"/>
    <lineage>
        <taxon>Bacteria</taxon>
        <taxon>Pseudomonadati</taxon>
        <taxon>Pseudomonadota</taxon>
        <taxon>Alphaproteobacteria</taxon>
        <taxon>Sphingomonadales</taxon>
        <taxon>Sphingomonadaceae</taxon>
        <taxon>Sphingorhabdus</taxon>
    </lineage>
</organism>
<dbReference type="AlphaFoldDB" id="A0A1L3JEY6"/>
<dbReference type="SUPFAM" id="SSF141371">
    <property type="entry name" value="PilZ domain-like"/>
    <property type="match status" value="1"/>
</dbReference>
<dbReference type="InterPro" id="IPR009875">
    <property type="entry name" value="PilZ_domain"/>
</dbReference>